<evidence type="ECO:0000313" key="15">
    <source>
        <dbReference type="EMBL" id="SDC39633.1"/>
    </source>
</evidence>
<dbReference type="GO" id="GO:1990077">
    <property type="term" value="C:primosome complex"/>
    <property type="evidence" value="ECO:0007669"/>
    <property type="project" value="UniProtKB-UniRule"/>
</dbReference>
<name>A0A1G6L925_9BACI</name>
<accession>A0A1G6L925</accession>
<dbReference type="PANTHER" id="PTHR30580">
    <property type="entry name" value="PRIMOSOMAL PROTEIN N"/>
    <property type="match status" value="1"/>
</dbReference>
<keyword evidence="5 12" id="KW-0378">Hydrolase</keyword>
<dbReference type="InterPro" id="IPR001650">
    <property type="entry name" value="Helicase_C-like"/>
</dbReference>
<dbReference type="InterPro" id="IPR014001">
    <property type="entry name" value="Helicase_ATP-bd"/>
</dbReference>
<evidence type="ECO:0000256" key="2">
    <source>
        <dbReference type="ARBA" id="ARBA00022705"/>
    </source>
</evidence>
<dbReference type="GO" id="GO:0016887">
    <property type="term" value="F:ATP hydrolysis activity"/>
    <property type="evidence" value="ECO:0007669"/>
    <property type="project" value="RHEA"/>
</dbReference>
<protein>
    <recommendedName>
        <fullName evidence="12">Replication restart protein PriA</fullName>
    </recommendedName>
    <alternativeName>
        <fullName evidence="12">ATP-dependent DNA helicase PriA</fullName>
        <ecNumber evidence="12">5.6.2.4</ecNumber>
    </alternativeName>
    <alternativeName>
        <fullName evidence="12">DNA 3'-5' helicase PriA</fullName>
    </alternativeName>
</protein>
<comment type="cofactor">
    <cofactor evidence="12">
        <name>Zn(2+)</name>
        <dbReference type="ChEBI" id="CHEBI:29105"/>
    </cofactor>
    <text evidence="12">Binds 2 zinc ions per subunit.</text>
</comment>
<dbReference type="InterPro" id="IPR040498">
    <property type="entry name" value="PriA_CRR"/>
</dbReference>
<evidence type="ECO:0000256" key="7">
    <source>
        <dbReference type="ARBA" id="ARBA00022833"/>
    </source>
</evidence>
<evidence type="ECO:0000256" key="12">
    <source>
        <dbReference type="HAMAP-Rule" id="MF_00983"/>
    </source>
</evidence>
<sequence>MIAKVIVDVPTAQTDQLYDYTIPLEWKVVAKPGVRVIVPFGRRAVQGFLMAVVHESEQSNLRALIEVRDPVPVLTEELLALGQWLAAETICFTATALAAMLPAALKAKVTQLLTCHVERHELPPSLQPLFVKQCAVPWKDVQPVLKRDAATVQAALVSGIVSIDYDVQEKGKKRTVRQLQRVAGNLDEQLSLLSAKAKKQRALLTYVATAEKTMPTTVVLEQVGTTRSVLTPLLKQGILYEEEMEVYRDPLGSTVVERSEPLPLTAAQQQVMDTVQTAIVSDCHEVMLLHGVTGSGKTEIYLQAIALVLDKGEEAIMLVPEIALTPQMVERFKARFGDLVAILHSGLSTGEKYDEWRKIHQGEVRVVVGARSAVFAPFSRLGLIIIDEEHEMSYKQEENPRYHTRDVAIWRGVHHNAPVILGSATPSLESYARAKKGVYTLLSLQERVGGRPLPDVHIVDMREELRMGNRSMFSQALMDALKDRLAKGEQSVLFLNRRGYATFVMCRDCGYVASCTHCDISYTYHRLGHALKCHYCGDQTKAPTVCCECNSTHIRFFGSGTQKVEEELARVLPEARVMRMDVDTTRKKGSHKRLLDAFGAGEADILLGTQMIAKGLDFPHITLVGVLSADTMLHLPDFRSSERTFQLLAQVAGRAGRDVRPGEVVVQTYTPAHYSITLVQQHDYEAFFATEMRARKQGGYPPYYHMALITISDTTLPSVIQTAQNIKRHLTDKLARETVVLGPVVSPIARIKDRYRYQCVLKYKREPKLQKTLFELMRHYGQQRTNKKLQVSMDVCPYFFM</sequence>
<feature type="binding site" evidence="12">
    <location>
        <position position="546"/>
    </location>
    <ligand>
        <name>Zn(2+)</name>
        <dbReference type="ChEBI" id="CHEBI:29105"/>
        <label>1</label>
    </ligand>
</feature>
<dbReference type="Pfam" id="PF18074">
    <property type="entry name" value="PriA_C"/>
    <property type="match status" value="1"/>
</dbReference>
<evidence type="ECO:0000256" key="10">
    <source>
        <dbReference type="ARBA" id="ARBA00023235"/>
    </source>
</evidence>
<dbReference type="NCBIfam" id="NF004066">
    <property type="entry name" value="PRK05580.1-3"/>
    <property type="match status" value="1"/>
</dbReference>
<dbReference type="GO" id="GO:0006270">
    <property type="term" value="P:DNA replication initiation"/>
    <property type="evidence" value="ECO:0007669"/>
    <property type="project" value="TreeGrafter"/>
</dbReference>
<dbReference type="InterPro" id="IPR027417">
    <property type="entry name" value="P-loop_NTPase"/>
</dbReference>
<dbReference type="OrthoDB" id="9759544at2"/>
<evidence type="ECO:0000256" key="5">
    <source>
        <dbReference type="ARBA" id="ARBA00022801"/>
    </source>
</evidence>
<keyword evidence="6 12" id="KW-0347">Helicase</keyword>
<dbReference type="GO" id="GO:0008270">
    <property type="term" value="F:zinc ion binding"/>
    <property type="evidence" value="ECO:0007669"/>
    <property type="project" value="UniProtKB-UniRule"/>
</dbReference>
<evidence type="ECO:0000256" key="4">
    <source>
        <dbReference type="ARBA" id="ARBA00022741"/>
    </source>
</evidence>
<feature type="binding site" evidence="12">
    <location>
        <position position="518"/>
    </location>
    <ligand>
        <name>Zn(2+)</name>
        <dbReference type="ChEBI" id="CHEBI:29105"/>
        <label>2</label>
    </ligand>
</feature>
<dbReference type="NCBIfam" id="TIGR00595">
    <property type="entry name" value="priA"/>
    <property type="match status" value="1"/>
</dbReference>
<evidence type="ECO:0000256" key="11">
    <source>
        <dbReference type="ARBA" id="ARBA00048988"/>
    </source>
</evidence>
<dbReference type="FunFam" id="3.40.1440.60:FF:000001">
    <property type="entry name" value="Primosomal protein N"/>
    <property type="match status" value="1"/>
</dbReference>
<dbReference type="EC" id="5.6.2.4" evidence="12"/>
<comment type="subunit">
    <text evidence="12">Component of the replication restart primosome.</text>
</comment>
<dbReference type="PROSITE" id="PS51192">
    <property type="entry name" value="HELICASE_ATP_BIND_1"/>
    <property type="match status" value="1"/>
</dbReference>
<reference evidence="16" key="1">
    <citation type="submission" date="2016-09" db="EMBL/GenBank/DDBJ databases">
        <authorList>
            <person name="Varghese N."/>
            <person name="Submissions S."/>
        </authorList>
    </citation>
    <scope>NUCLEOTIDE SEQUENCE [LARGE SCALE GENOMIC DNA]</scope>
    <source>
        <strain evidence="16">25nlg</strain>
    </source>
</reference>
<evidence type="ECO:0000256" key="1">
    <source>
        <dbReference type="ARBA" id="ARBA00022515"/>
    </source>
</evidence>
<evidence type="ECO:0000256" key="8">
    <source>
        <dbReference type="ARBA" id="ARBA00022840"/>
    </source>
</evidence>
<evidence type="ECO:0000259" key="14">
    <source>
        <dbReference type="PROSITE" id="PS51194"/>
    </source>
</evidence>
<dbReference type="GO" id="GO:0006269">
    <property type="term" value="P:DNA replication, synthesis of primer"/>
    <property type="evidence" value="ECO:0007669"/>
    <property type="project" value="UniProtKB-KW"/>
</dbReference>
<gene>
    <name evidence="12" type="primary">priA</name>
    <name evidence="15" type="ORF">SAMN05421737_10842</name>
</gene>
<dbReference type="InterPro" id="IPR041222">
    <property type="entry name" value="PriA_3primeBD"/>
</dbReference>
<feature type="binding site" evidence="12">
    <location>
        <position position="509"/>
    </location>
    <ligand>
        <name>Zn(2+)</name>
        <dbReference type="ChEBI" id="CHEBI:29105"/>
        <label>1</label>
    </ligand>
</feature>
<proteinExistence type="inferred from homology"/>
<dbReference type="Proteomes" id="UP000242662">
    <property type="component" value="Unassembled WGS sequence"/>
</dbReference>
<dbReference type="Pfam" id="PF18319">
    <property type="entry name" value="Zn_ribbon_PriA"/>
    <property type="match status" value="1"/>
</dbReference>
<keyword evidence="8 12" id="KW-0067">ATP-binding</keyword>
<keyword evidence="1 12" id="KW-0639">Primosome</keyword>
<dbReference type="InterPro" id="IPR005259">
    <property type="entry name" value="PriA"/>
</dbReference>
<evidence type="ECO:0000256" key="9">
    <source>
        <dbReference type="ARBA" id="ARBA00023125"/>
    </source>
</evidence>
<dbReference type="STRING" id="1464122.SAMN05421737_10842"/>
<dbReference type="CDD" id="cd17929">
    <property type="entry name" value="DEXHc_priA"/>
    <property type="match status" value="1"/>
</dbReference>
<dbReference type="GO" id="GO:0005524">
    <property type="term" value="F:ATP binding"/>
    <property type="evidence" value="ECO:0007669"/>
    <property type="project" value="UniProtKB-UniRule"/>
</dbReference>
<keyword evidence="9 12" id="KW-0238">DNA-binding</keyword>
<evidence type="ECO:0000259" key="13">
    <source>
        <dbReference type="PROSITE" id="PS51192"/>
    </source>
</evidence>
<dbReference type="GO" id="GO:0006310">
    <property type="term" value="P:DNA recombination"/>
    <property type="evidence" value="ECO:0007669"/>
    <property type="project" value="InterPro"/>
</dbReference>
<evidence type="ECO:0000313" key="16">
    <source>
        <dbReference type="Proteomes" id="UP000242662"/>
    </source>
</evidence>
<dbReference type="FunFam" id="3.40.50.300:FF:000489">
    <property type="entry name" value="Primosome assembly protein PriA"/>
    <property type="match status" value="1"/>
</dbReference>
<dbReference type="GO" id="GO:0003677">
    <property type="term" value="F:DNA binding"/>
    <property type="evidence" value="ECO:0007669"/>
    <property type="project" value="UniProtKB-UniRule"/>
</dbReference>
<dbReference type="AlphaFoldDB" id="A0A1G6L925"/>
<dbReference type="Gene3D" id="3.40.50.300">
    <property type="entry name" value="P-loop containing nucleotide triphosphate hydrolases"/>
    <property type="match status" value="2"/>
</dbReference>
<feature type="binding site" evidence="12">
    <location>
        <position position="515"/>
    </location>
    <ligand>
        <name>Zn(2+)</name>
        <dbReference type="ChEBI" id="CHEBI:29105"/>
        <label>2</label>
    </ligand>
</feature>
<dbReference type="Pfam" id="PF17764">
    <property type="entry name" value="PriA_3primeBD"/>
    <property type="match status" value="1"/>
</dbReference>
<dbReference type="GO" id="GO:0043138">
    <property type="term" value="F:3'-5' DNA helicase activity"/>
    <property type="evidence" value="ECO:0007669"/>
    <property type="project" value="UniProtKB-EC"/>
</dbReference>
<dbReference type="GO" id="GO:0006302">
    <property type="term" value="P:double-strand break repair"/>
    <property type="evidence" value="ECO:0007669"/>
    <property type="project" value="InterPro"/>
</dbReference>
<comment type="catalytic activity">
    <reaction evidence="12">
        <text>Couples ATP hydrolysis with the unwinding of duplex DNA by translocating in the 3'-5' direction.</text>
        <dbReference type="EC" id="5.6.2.4"/>
    </reaction>
</comment>
<feature type="binding site" evidence="12">
    <location>
        <position position="536"/>
    </location>
    <ligand>
        <name>Zn(2+)</name>
        <dbReference type="ChEBI" id="CHEBI:29105"/>
        <label>2</label>
    </ligand>
</feature>
<keyword evidence="3 12" id="KW-0479">Metal-binding</keyword>
<comment type="function">
    <text evidence="12">Initiates the restart of stalled replication forks, which reloads the replicative helicase on sites other than the origin of replication. Recognizes and binds to abandoned replication forks and remodels them to uncover a helicase loading site. Promotes assembly of the primosome at these replication forks.</text>
</comment>
<feature type="domain" description="Helicase ATP-binding" evidence="13">
    <location>
        <begin position="278"/>
        <end position="444"/>
    </location>
</feature>
<keyword evidence="7 12" id="KW-0862">Zinc</keyword>
<dbReference type="Pfam" id="PF00271">
    <property type="entry name" value="Helicase_C"/>
    <property type="match status" value="1"/>
</dbReference>
<comment type="catalytic activity">
    <reaction evidence="11 12">
        <text>ATP + H2O = ADP + phosphate + H(+)</text>
        <dbReference type="Rhea" id="RHEA:13065"/>
        <dbReference type="ChEBI" id="CHEBI:15377"/>
        <dbReference type="ChEBI" id="CHEBI:15378"/>
        <dbReference type="ChEBI" id="CHEBI:30616"/>
        <dbReference type="ChEBI" id="CHEBI:43474"/>
        <dbReference type="ChEBI" id="CHEBI:456216"/>
        <dbReference type="EC" id="5.6.2.4"/>
    </reaction>
</comment>
<dbReference type="InterPro" id="IPR011545">
    <property type="entry name" value="DEAD/DEAH_box_helicase_dom"/>
</dbReference>
<evidence type="ECO:0000256" key="3">
    <source>
        <dbReference type="ARBA" id="ARBA00022723"/>
    </source>
</evidence>
<evidence type="ECO:0000256" key="6">
    <source>
        <dbReference type="ARBA" id="ARBA00022806"/>
    </source>
</evidence>
<dbReference type="InterPro" id="IPR042115">
    <property type="entry name" value="PriA_3primeBD_sf"/>
</dbReference>
<keyword evidence="10 12" id="KW-0413">Isomerase</keyword>
<feature type="domain" description="Helicase C-terminal" evidence="14">
    <location>
        <begin position="539"/>
        <end position="695"/>
    </location>
</feature>
<dbReference type="InterPro" id="IPR041236">
    <property type="entry name" value="PriA_C"/>
</dbReference>
<keyword evidence="2 12" id="KW-0235">DNA replication</keyword>
<feature type="binding site" evidence="12">
    <location>
        <position position="549"/>
    </location>
    <ligand>
        <name>Zn(2+)</name>
        <dbReference type="ChEBI" id="CHEBI:29105"/>
        <label>1</label>
    </ligand>
</feature>
<dbReference type="SMART" id="SM00490">
    <property type="entry name" value="HELICc"/>
    <property type="match status" value="1"/>
</dbReference>
<dbReference type="SMART" id="SM00487">
    <property type="entry name" value="DEXDc"/>
    <property type="match status" value="1"/>
</dbReference>
<dbReference type="EMBL" id="FMYM01000008">
    <property type="protein sequence ID" value="SDC39633.1"/>
    <property type="molecule type" value="Genomic_DNA"/>
</dbReference>
<feature type="binding site" evidence="12">
    <location>
        <position position="533"/>
    </location>
    <ligand>
        <name>Zn(2+)</name>
        <dbReference type="ChEBI" id="CHEBI:29105"/>
        <label>2</label>
    </ligand>
</feature>
<dbReference type="PANTHER" id="PTHR30580:SF0">
    <property type="entry name" value="PRIMOSOMAL PROTEIN N"/>
    <property type="match status" value="1"/>
</dbReference>
<dbReference type="SUPFAM" id="SSF52540">
    <property type="entry name" value="P-loop containing nucleoside triphosphate hydrolases"/>
    <property type="match status" value="2"/>
</dbReference>
<dbReference type="Gene3D" id="3.40.1440.60">
    <property type="entry name" value="PriA, 3(prime) DNA-binding domain"/>
    <property type="match status" value="1"/>
</dbReference>
<dbReference type="PROSITE" id="PS51194">
    <property type="entry name" value="HELICASE_CTER"/>
    <property type="match status" value="1"/>
</dbReference>
<organism evidence="15 16">
    <name type="scientific">Shouchella lonarensis</name>
    <dbReference type="NCBI Taxonomy" id="1464122"/>
    <lineage>
        <taxon>Bacteria</taxon>
        <taxon>Bacillati</taxon>
        <taxon>Bacillota</taxon>
        <taxon>Bacilli</taxon>
        <taxon>Bacillales</taxon>
        <taxon>Bacillaceae</taxon>
        <taxon>Shouchella</taxon>
    </lineage>
</organism>
<comment type="similarity">
    <text evidence="12">Belongs to the helicase family. PriA subfamily.</text>
</comment>
<dbReference type="HAMAP" id="MF_00983">
    <property type="entry name" value="PriA"/>
    <property type="match status" value="1"/>
</dbReference>
<dbReference type="CDD" id="cd18804">
    <property type="entry name" value="SF2_C_priA"/>
    <property type="match status" value="1"/>
</dbReference>
<dbReference type="RefSeq" id="WP_090776054.1">
    <property type="nucleotide sequence ID" value="NZ_FMYM01000008.1"/>
</dbReference>
<dbReference type="Pfam" id="PF00270">
    <property type="entry name" value="DEAD"/>
    <property type="match status" value="1"/>
</dbReference>
<keyword evidence="4 12" id="KW-0547">Nucleotide-binding</keyword>
<feature type="binding site" evidence="12">
    <location>
        <position position="506"/>
    </location>
    <ligand>
        <name>Zn(2+)</name>
        <dbReference type="ChEBI" id="CHEBI:29105"/>
        <label>1</label>
    </ligand>
</feature>
<keyword evidence="16" id="KW-1185">Reference proteome</keyword>